<name>A0ABV5INB5_9ACTN</name>
<dbReference type="InterPro" id="IPR045423">
    <property type="entry name" value="DUF6510"/>
</dbReference>
<accession>A0ABV5INB5</accession>
<sequence>MHHPVDGNAAAGPLAQFFGRDMTAAQGVCAQCGMNGPLAEATVYGPAPGTVLRCPNCDNVLMTLVEAPGRMMGTMPGLRLLETPVQVGR</sequence>
<dbReference type="EMBL" id="JBHMEI010000033">
    <property type="protein sequence ID" value="MFB9206006.1"/>
    <property type="molecule type" value="Genomic_DNA"/>
</dbReference>
<comment type="caution">
    <text evidence="1">The sequence shown here is derived from an EMBL/GenBank/DDBJ whole genome shotgun (WGS) entry which is preliminary data.</text>
</comment>
<proteinExistence type="predicted"/>
<gene>
    <name evidence="1" type="ORF">ACFFV7_32765</name>
</gene>
<evidence type="ECO:0000313" key="2">
    <source>
        <dbReference type="Proteomes" id="UP001589647"/>
    </source>
</evidence>
<protein>
    <submittedName>
        <fullName evidence="1">DUF6510 family protein</fullName>
    </submittedName>
</protein>
<keyword evidence="2" id="KW-1185">Reference proteome</keyword>
<dbReference type="Proteomes" id="UP001589647">
    <property type="component" value="Unassembled WGS sequence"/>
</dbReference>
<dbReference type="RefSeq" id="WP_189652495.1">
    <property type="nucleotide sequence ID" value="NZ_BMRC01000028.1"/>
</dbReference>
<organism evidence="1 2">
    <name type="scientific">Nonomuraea spiralis</name>
    <dbReference type="NCBI Taxonomy" id="46182"/>
    <lineage>
        <taxon>Bacteria</taxon>
        <taxon>Bacillati</taxon>
        <taxon>Actinomycetota</taxon>
        <taxon>Actinomycetes</taxon>
        <taxon>Streptosporangiales</taxon>
        <taxon>Streptosporangiaceae</taxon>
        <taxon>Nonomuraea</taxon>
    </lineage>
</organism>
<reference evidence="1 2" key="1">
    <citation type="submission" date="2024-09" db="EMBL/GenBank/DDBJ databases">
        <authorList>
            <person name="Sun Q."/>
            <person name="Mori K."/>
        </authorList>
    </citation>
    <scope>NUCLEOTIDE SEQUENCE [LARGE SCALE GENOMIC DNA]</scope>
    <source>
        <strain evidence="1 2">CCM 3426</strain>
    </source>
</reference>
<evidence type="ECO:0000313" key="1">
    <source>
        <dbReference type="EMBL" id="MFB9206006.1"/>
    </source>
</evidence>
<dbReference type="Pfam" id="PF20120">
    <property type="entry name" value="DUF6510"/>
    <property type="match status" value="1"/>
</dbReference>